<dbReference type="InterPro" id="IPR000719">
    <property type="entry name" value="Prot_kinase_dom"/>
</dbReference>
<evidence type="ECO:0000256" key="5">
    <source>
        <dbReference type="ARBA" id="ARBA00022777"/>
    </source>
</evidence>
<reference evidence="10" key="2">
    <citation type="submission" date="2025-08" db="UniProtKB">
        <authorList>
            <consortium name="RefSeq"/>
        </authorList>
    </citation>
    <scope>IDENTIFICATION</scope>
    <source>
        <tissue evidence="10">Leaf</tissue>
    </source>
</reference>
<dbReference type="Gene3D" id="3.30.200.20">
    <property type="entry name" value="Phosphorylase Kinase, domain 1"/>
    <property type="match status" value="1"/>
</dbReference>
<evidence type="ECO:0000313" key="9">
    <source>
        <dbReference type="Proteomes" id="UP000813463"/>
    </source>
</evidence>
<dbReference type="SUPFAM" id="SSF56112">
    <property type="entry name" value="Protein kinase-like (PK-like)"/>
    <property type="match status" value="1"/>
</dbReference>
<reference evidence="9" key="1">
    <citation type="journal article" date="2021" name="Nat. Commun.">
        <title>Genomic analyses provide insights into spinach domestication and the genetic basis of agronomic traits.</title>
        <authorList>
            <person name="Cai X."/>
            <person name="Sun X."/>
            <person name="Xu C."/>
            <person name="Sun H."/>
            <person name="Wang X."/>
            <person name="Ge C."/>
            <person name="Zhang Z."/>
            <person name="Wang Q."/>
            <person name="Fei Z."/>
            <person name="Jiao C."/>
            <person name="Wang Q."/>
        </authorList>
    </citation>
    <scope>NUCLEOTIDE SEQUENCE [LARGE SCALE GENOMIC DNA]</scope>
    <source>
        <strain evidence="9">cv. Varoflay</strain>
    </source>
</reference>
<dbReference type="InterPro" id="IPR003527">
    <property type="entry name" value="MAP_kinase_CS"/>
</dbReference>
<feature type="binding site" evidence="7">
    <location>
        <position position="92"/>
    </location>
    <ligand>
        <name>ATP</name>
        <dbReference type="ChEBI" id="CHEBI:30616"/>
    </ligand>
</feature>
<dbReference type="PROSITE" id="PS00107">
    <property type="entry name" value="PROTEIN_KINASE_ATP"/>
    <property type="match status" value="1"/>
</dbReference>
<evidence type="ECO:0000313" key="10">
    <source>
        <dbReference type="RefSeq" id="XP_056688731.1"/>
    </source>
</evidence>
<evidence type="ECO:0000256" key="7">
    <source>
        <dbReference type="PROSITE-ProRule" id="PRU10141"/>
    </source>
</evidence>
<dbReference type="PROSITE" id="PS50011">
    <property type="entry name" value="PROTEIN_KINASE_DOM"/>
    <property type="match status" value="1"/>
</dbReference>
<dbReference type="Gene3D" id="1.10.510.10">
    <property type="entry name" value="Transferase(Phosphotransferase) domain 1"/>
    <property type="match status" value="1"/>
</dbReference>
<evidence type="ECO:0000256" key="2">
    <source>
        <dbReference type="ARBA" id="ARBA00022527"/>
    </source>
</evidence>
<gene>
    <name evidence="10" type="primary">LOC110778773</name>
</gene>
<feature type="domain" description="Protein kinase" evidence="8">
    <location>
        <begin position="62"/>
        <end position="350"/>
    </location>
</feature>
<proteinExistence type="inferred from homology"/>
<keyword evidence="3" id="KW-0808">Transferase</keyword>
<evidence type="ECO:0000256" key="6">
    <source>
        <dbReference type="ARBA" id="ARBA00022840"/>
    </source>
</evidence>
<evidence type="ECO:0000256" key="4">
    <source>
        <dbReference type="ARBA" id="ARBA00022741"/>
    </source>
</evidence>
<keyword evidence="2" id="KW-0723">Serine/threonine-protein kinase</keyword>
<dbReference type="Pfam" id="PF00069">
    <property type="entry name" value="Pkinase"/>
    <property type="match status" value="1"/>
</dbReference>
<organism evidence="9 10">
    <name type="scientific">Spinacia oleracea</name>
    <name type="common">Spinach</name>
    <dbReference type="NCBI Taxonomy" id="3562"/>
    <lineage>
        <taxon>Eukaryota</taxon>
        <taxon>Viridiplantae</taxon>
        <taxon>Streptophyta</taxon>
        <taxon>Embryophyta</taxon>
        <taxon>Tracheophyta</taxon>
        <taxon>Spermatophyta</taxon>
        <taxon>Magnoliopsida</taxon>
        <taxon>eudicotyledons</taxon>
        <taxon>Gunneridae</taxon>
        <taxon>Pentapetalae</taxon>
        <taxon>Caryophyllales</taxon>
        <taxon>Chenopodiaceae</taxon>
        <taxon>Chenopodioideae</taxon>
        <taxon>Anserineae</taxon>
        <taxon>Spinacia</taxon>
    </lineage>
</organism>
<dbReference type="InterPro" id="IPR050117">
    <property type="entry name" value="MAPK"/>
</dbReference>
<keyword evidence="6 7" id="KW-0067">ATP-binding</keyword>
<accession>A0ABM3QZE2</accession>
<dbReference type="Proteomes" id="UP000813463">
    <property type="component" value="Chromosome 6"/>
</dbReference>
<dbReference type="PANTHER" id="PTHR24055">
    <property type="entry name" value="MITOGEN-ACTIVATED PROTEIN KINASE"/>
    <property type="match status" value="1"/>
</dbReference>
<sequence>MSCLPGIVVSQVNIASDEQVEYDNSRQRSKRHKTSDRILATKKQRTVVSREEGSLFEIDAKYEPIDSIGKGSYGIVCSCRNTDTNEKVAIKKISDLFSSQVDALRTLRELIILRNIRHHNVVQLKDVMITSSKSTFKEVYAVYEFMDSDLHQIIQSPQPLSPHHCQYFMFQLLEGVKYLHLTNIIDRDLKPANLLINANCDMKICDFGLARTSGGDGGEFMTEYVVTRWYRAPELLICRNSYDTSIDVWSVGCIFAEILLRRPLFPGHNPLDQLKRVIDFLGSPTESDLDFIDNPKAIKFIKGLPHTKGVCWKAMFPEADSLALDLLQRMLVFNPKKRITIADALQHPYLFDLYDPTKYPPSQKTLDVNIDAYVGETNLRDMLWREMSFYK</sequence>
<comment type="similarity">
    <text evidence="1">Belongs to the protein kinase superfamily. CMGC Ser/Thr protein kinase family. MAP kinase subfamily.</text>
</comment>
<dbReference type="InterPro" id="IPR011009">
    <property type="entry name" value="Kinase-like_dom_sf"/>
</dbReference>
<keyword evidence="5" id="KW-0418">Kinase</keyword>
<protein>
    <submittedName>
        <fullName evidence="10">Mitogen-activated protein kinase 7-like</fullName>
    </submittedName>
</protein>
<evidence type="ECO:0000256" key="3">
    <source>
        <dbReference type="ARBA" id="ARBA00022679"/>
    </source>
</evidence>
<evidence type="ECO:0000259" key="8">
    <source>
        <dbReference type="PROSITE" id="PS50011"/>
    </source>
</evidence>
<dbReference type="InterPro" id="IPR017441">
    <property type="entry name" value="Protein_kinase_ATP_BS"/>
</dbReference>
<dbReference type="SMART" id="SM00220">
    <property type="entry name" value="S_TKc"/>
    <property type="match status" value="1"/>
</dbReference>
<dbReference type="GeneID" id="110778773"/>
<keyword evidence="4 7" id="KW-0547">Nucleotide-binding</keyword>
<dbReference type="RefSeq" id="XP_056688731.1">
    <property type="nucleotide sequence ID" value="XM_056832753.1"/>
</dbReference>
<keyword evidence="9" id="KW-1185">Reference proteome</keyword>
<dbReference type="PROSITE" id="PS01351">
    <property type="entry name" value="MAPK"/>
    <property type="match status" value="1"/>
</dbReference>
<name>A0ABM3QZE2_SPIOL</name>
<evidence type="ECO:0000256" key="1">
    <source>
        <dbReference type="ARBA" id="ARBA00008832"/>
    </source>
</evidence>